<dbReference type="Gene3D" id="1.25.40.10">
    <property type="entry name" value="Tetratricopeptide repeat domain"/>
    <property type="match status" value="1"/>
</dbReference>
<proteinExistence type="predicted"/>
<dbReference type="AlphaFoldDB" id="A0A166QRE8"/>
<name>A0A166QRE8_PSEFL</name>
<comment type="caution">
    <text evidence="1">The sequence shown here is derived from an EMBL/GenBank/DDBJ whole genome shotgun (WGS) entry which is preliminary data.</text>
</comment>
<dbReference type="SUPFAM" id="SSF81901">
    <property type="entry name" value="HCP-like"/>
    <property type="match status" value="1"/>
</dbReference>
<reference evidence="1 2" key="2">
    <citation type="journal article" date="2018" name="Nature">
        <title>Mutant phenotypes for thousands of bacterial genes of unknown function.</title>
        <authorList>
            <person name="Price M.N."/>
            <person name="Wetmore K.M."/>
            <person name="Waters R.J."/>
            <person name="Callaghan M."/>
            <person name="Ray J."/>
            <person name="Liu H."/>
            <person name="Kuehl J.V."/>
            <person name="Melnyk R.A."/>
            <person name="Lamson J.S."/>
            <person name="Suh Y."/>
            <person name="Carlson H.K."/>
            <person name="Esquivel Z."/>
            <person name="Sadeeshkumar H."/>
            <person name="Chakraborty R."/>
            <person name="Zane G.M."/>
            <person name="Rubin B.E."/>
            <person name="Wall J.D."/>
            <person name="Visel A."/>
            <person name="Bristow J."/>
            <person name="Blow M.J."/>
            <person name="Arkin A.P."/>
            <person name="Deutschbauer A.M."/>
        </authorList>
    </citation>
    <scope>NUCLEOTIDE SEQUENCE [LARGE SCALE GENOMIC DNA]</scope>
    <source>
        <strain evidence="1 2">FW300-N1B4</strain>
    </source>
</reference>
<dbReference type="EMBL" id="LUKJ01000002">
    <property type="protein sequence ID" value="KZN20739.1"/>
    <property type="molecule type" value="Genomic_DNA"/>
</dbReference>
<dbReference type="RefSeq" id="WP_063340784.1">
    <property type="nucleotide sequence ID" value="NZ_LUKJ01000002.1"/>
</dbReference>
<organism evidence="1 2">
    <name type="scientific">Pseudomonas fluorescens</name>
    <dbReference type="NCBI Taxonomy" id="294"/>
    <lineage>
        <taxon>Bacteria</taxon>
        <taxon>Pseudomonadati</taxon>
        <taxon>Pseudomonadota</taxon>
        <taxon>Gammaproteobacteria</taxon>
        <taxon>Pseudomonadales</taxon>
        <taxon>Pseudomonadaceae</taxon>
        <taxon>Pseudomonas</taxon>
    </lineage>
</organism>
<evidence type="ECO:0000313" key="2">
    <source>
        <dbReference type="Proteomes" id="UP000076489"/>
    </source>
</evidence>
<evidence type="ECO:0000313" key="1">
    <source>
        <dbReference type="EMBL" id="KZN20739.1"/>
    </source>
</evidence>
<evidence type="ECO:0008006" key="3">
    <source>
        <dbReference type="Google" id="ProtNLM"/>
    </source>
</evidence>
<dbReference type="Proteomes" id="UP000076489">
    <property type="component" value="Unassembled WGS sequence"/>
</dbReference>
<sequence length="182" mass="19787">MSKINIQGPEHDVSVQDKLVELHTQLATTDPERQSMAYDEILDIATHGSSEAMYLVARCLMTGRGVDVNVKAGHQWLEHAVSAFDPSRAACFSLGLLHLKSGVEHSNPDYGIGLLVMAFELAHPEALPELLRICGNSVYQLKARKATYRALATSAAESGAANAVEEFKLFCLAFNTSELLDS</sequence>
<reference evidence="2" key="1">
    <citation type="submission" date="2016-03" db="EMBL/GenBank/DDBJ databases">
        <authorList>
            <person name="Ray J."/>
            <person name="Price M."/>
            <person name="Deutschbauer A."/>
        </authorList>
    </citation>
    <scope>NUCLEOTIDE SEQUENCE [LARGE SCALE GENOMIC DNA]</scope>
    <source>
        <strain evidence="2">FW300-N1B4</strain>
    </source>
</reference>
<accession>A0A166QRE8</accession>
<gene>
    <name evidence="1" type="ORF">A1D17_04130</name>
</gene>
<protein>
    <recommendedName>
        <fullName evidence="3">Sel1 repeat family protein</fullName>
    </recommendedName>
</protein>
<dbReference type="InterPro" id="IPR011990">
    <property type="entry name" value="TPR-like_helical_dom_sf"/>
</dbReference>